<evidence type="ECO:0000313" key="1">
    <source>
        <dbReference type="EMBL" id="VDK82679.1"/>
    </source>
</evidence>
<dbReference type="OrthoDB" id="10430243at2759"/>
<name>A0A3P6TH44_CYLGO</name>
<organism evidence="1 2">
    <name type="scientific">Cylicostephanus goldi</name>
    <name type="common">Nematode worm</name>
    <dbReference type="NCBI Taxonomy" id="71465"/>
    <lineage>
        <taxon>Eukaryota</taxon>
        <taxon>Metazoa</taxon>
        <taxon>Ecdysozoa</taxon>
        <taxon>Nematoda</taxon>
        <taxon>Chromadorea</taxon>
        <taxon>Rhabditida</taxon>
        <taxon>Rhabditina</taxon>
        <taxon>Rhabditomorpha</taxon>
        <taxon>Strongyloidea</taxon>
        <taxon>Strongylidae</taxon>
        <taxon>Cylicostephanus</taxon>
    </lineage>
</organism>
<dbReference type="AlphaFoldDB" id="A0A3P6TH44"/>
<evidence type="ECO:0000313" key="2">
    <source>
        <dbReference type="Proteomes" id="UP000271889"/>
    </source>
</evidence>
<reference evidence="1 2" key="1">
    <citation type="submission" date="2018-11" db="EMBL/GenBank/DDBJ databases">
        <authorList>
            <consortium name="Pathogen Informatics"/>
        </authorList>
    </citation>
    <scope>NUCLEOTIDE SEQUENCE [LARGE SCALE GENOMIC DNA]</scope>
</reference>
<keyword evidence="2" id="KW-1185">Reference proteome</keyword>
<proteinExistence type="predicted"/>
<dbReference type="EMBL" id="UYRV01028713">
    <property type="protein sequence ID" value="VDK82679.1"/>
    <property type="molecule type" value="Genomic_DNA"/>
</dbReference>
<dbReference type="Proteomes" id="UP000271889">
    <property type="component" value="Unassembled WGS sequence"/>
</dbReference>
<accession>A0A3P6TH44</accession>
<sequence>MMADPLGPSFASGAVVPKRPKIVKHKKIAIIEHHSMPTIIEHHPMPTILEHHPMPTILEHHPMPTIIEHHPMHAAAVIRRFFKPIPHIVHDQDLDDGMARKKRSVP</sequence>
<gene>
    <name evidence="1" type="ORF">CGOC_LOCUS8012</name>
</gene>
<protein>
    <submittedName>
        <fullName evidence="1">Uncharacterized protein</fullName>
    </submittedName>
</protein>